<feature type="transmembrane region" description="Helical" evidence="5">
    <location>
        <begin position="65"/>
        <end position="84"/>
    </location>
</feature>
<feature type="transmembrane region" description="Helical" evidence="5">
    <location>
        <begin position="405"/>
        <end position="425"/>
    </location>
</feature>
<dbReference type="InterPro" id="IPR011701">
    <property type="entry name" value="MFS"/>
</dbReference>
<feature type="transmembrane region" description="Helical" evidence="5">
    <location>
        <begin position="36"/>
        <end position="53"/>
    </location>
</feature>
<dbReference type="InterPro" id="IPR036259">
    <property type="entry name" value="MFS_trans_sf"/>
</dbReference>
<proteinExistence type="predicted"/>
<dbReference type="InterPro" id="IPR020846">
    <property type="entry name" value="MFS_dom"/>
</dbReference>
<dbReference type="PROSITE" id="PS50850">
    <property type="entry name" value="MFS"/>
    <property type="match status" value="1"/>
</dbReference>
<evidence type="ECO:0000256" key="3">
    <source>
        <dbReference type="ARBA" id="ARBA00022989"/>
    </source>
</evidence>
<keyword evidence="4 5" id="KW-0472">Membrane</keyword>
<dbReference type="PANTHER" id="PTHR23501">
    <property type="entry name" value="MAJOR FACILITATOR SUPERFAMILY"/>
    <property type="match status" value="1"/>
</dbReference>
<dbReference type="PRINTS" id="PR01036">
    <property type="entry name" value="TCRTETB"/>
</dbReference>
<keyword evidence="3 5" id="KW-1133">Transmembrane helix</keyword>
<feature type="transmembrane region" description="Helical" evidence="5">
    <location>
        <begin position="309"/>
        <end position="330"/>
    </location>
</feature>
<evidence type="ECO:0000256" key="4">
    <source>
        <dbReference type="ARBA" id="ARBA00023136"/>
    </source>
</evidence>
<feature type="transmembrane region" description="Helical" evidence="5">
    <location>
        <begin position="471"/>
        <end position="493"/>
    </location>
</feature>
<evidence type="ECO:0000256" key="1">
    <source>
        <dbReference type="ARBA" id="ARBA00004141"/>
    </source>
</evidence>
<dbReference type="GO" id="GO:0005886">
    <property type="term" value="C:plasma membrane"/>
    <property type="evidence" value="ECO:0007669"/>
    <property type="project" value="TreeGrafter"/>
</dbReference>
<dbReference type="Gene3D" id="1.20.1720.10">
    <property type="entry name" value="Multidrug resistance protein D"/>
    <property type="match status" value="1"/>
</dbReference>
<comment type="caution">
    <text evidence="7">The sequence shown here is derived from an EMBL/GenBank/DDBJ whole genome shotgun (WGS) entry which is preliminary data.</text>
</comment>
<dbReference type="GO" id="GO:0022857">
    <property type="term" value="F:transmembrane transporter activity"/>
    <property type="evidence" value="ECO:0007669"/>
    <property type="project" value="InterPro"/>
</dbReference>
<keyword evidence="2 5" id="KW-0812">Transmembrane</keyword>
<name>A0A9P6G647_9PLEO</name>
<protein>
    <submittedName>
        <fullName evidence="7">Major facilitator superfamily transporter</fullName>
    </submittedName>
</protein>
<organism evidence="7 8">
    <name type="scientific">Paraphaeosphaeria minitans</name>
    <dbReference type="NCBI Taxonomy" id="565426"/>
    <lineage>
        <taxon>Eukaryota</taxon>
        <taxon>Fungi</taxon>
        <taxon>Dikarya</taxon>
        <taxon>Ascomycota</taxon>
        <taxon>Pezizomycotina</taxon>
        <taxon>Dothideomycetes</taxon>
        <taxon>Pleosporomycetidae</taxon>
        <taxon>Pleosporales</taxon>
        <taxon>Massarineae</taxon>
        <taxon>Didymosphaeriaceae</taxon>
        <taxon>Paraphaeosphaeria</taxon>
    </lineage>
</organism>
<dbReference type="AlphaFoldDB" id="A0A9P6G647"/>
<dbReference type="EMBL" id="WJXW01000015">
    <property type="protein sequence ID" value="KAF9729816.1"/>
    <property type="molecule type" value="Genomic_DNA"/>
</dbReference>
<feature type="transmembrane region" description="Helical" evidence="5">
    <location>
        <begin position="369"/>
        <end position="393"/>
    </location>
</feature>
<feature type="domain" description="Major facilitator superfamily (MFS) profile" evidence="6">
    <location>
        <begin position="1"/>
        <end position="500"/>
    </location>
</feature>
<evidence type="ECO:0000313" key="7">
    <source>
        <dbReference type="EMBL" id="KAF9729816.1"/>
    </source>
</evidence>
<feature type="transmembrane region" description="Helical" evidence="5">
    <location>
        <begin position="227"/>
        <end position="249"/>
    </location>
</feature>
<evidence type="ECO:0000256" key="2">
    <source>
        <dbReference type="ARBA" id="ARBA00022692"/>
    </source>
</evidence>
<feature type="transmembrane region" description="Helical" evidence="5">
    <location>
        <begin position="90"/>
        <end position="111"/>
    </location>
</feature>
<keyword evidence="8" id="KW-1185">Reference proteome</keyword>
<dbReference type="Pfam" id="PF07690">
    <property type="entry name" value="MFS_1"/>
    <property type="match status" value="1"/>
</dbReference>
<dbReference type="OrthoDB" id="440553at2759"/>
<feature type="transmembrane region" description="Helical" evidence="5">
    <location>
        <begin position="123"/>
        <end position="145"/>
    </location>
</feature>
<dbReference type="PROSITE" id="PS00216">
    <property type="entry name" value="SUGAR_TRANSPORT_1"/>
    <property type="match status" value="1"/>
</dbReference>
<accession>A0A9P6G647</accession>
<reference evidence="7" key="1">
    <citation type="journal article" date="2020" name="Mol. Plant Microbe Interact.">
        <title>Genome Sequence of the Biocontrol Agent Coniothyrium minitans strain Conio (IMI 134523).</title>
        <authorList>
            <person name="Patel D."/>
            <person name="Shittu T.A."/>
            <person name="Baroncelli R."/>
            <person name="Muthumeenakshi S."/>
            <person name="Osborne T.H."/>
            <person name="Janganan T.K."/>
            <person name="Sreenivasaprasad S."/>
        </authorList>
    </citation>
    <scope>NUCLEOTIDE SEQUENCE</scope>
    <source>
        <strain evidence="7">Conio</strain>
    </source>
</reference>
<feature type="transmembrane region" description="Helical" evidence="5">
    <location>
        <begin position="196"/>
        <end position="215"/>
    </location>
</feature>
<dbReference type="PANTHER" id="PTHR23501:SF43">
    <property type="entry name" value="MULTIDRUG TRANSPORTER, PUTATIVE (AFU_ORTHOLOGUE AFUA_6G03040)-RELATED"/>
    <property type="match status" value="1"/>
</dbReference>
<feature type="transmembrane region" description="Helical" evidence="5">
    <location>
        <begin position="337"/>
        <end position="357"/>
    </location>
</feature>
<evidence type="ECO:0000256" key="5">
    <source>
        <dbReference type="SAM" id="Phobius"/>
    </source>
</evidence>
<evidence type="ECO:0000259" key="6">
    <source>
        <dbReference type="PROSITE" id="PS50850"/>
    </source>
</evidence>
<dbReference type="InterPro" id="IPR005829">
    <property type="entry name" value="Sugar_transporter_CS"/>
</dbReference>
<gene>
    <name evidence="7" type="ORF">PMIN01_11749</name>
</gene>
<feature type="transmembrane region" description="Helical" evidence="5">
    <location>
        <begin position="151"/>
        <end position="173"/>
    </location>
</feature>
<sequence>MRRLCISIFLATLDSTIVNTALISITDSLKGFDQSSWLVNAYLLTYTGFLVIASKLSDIFGRRAIIAASLVLFTIASICCGVAQTLAQLIVFRAFQGIGGAGLYTMVLVVLPEMCTPAQYPLYSTIVSMVSVFSSLLGPILGGAISQKLTWRWIFFLNIPPGILALGLLYTAIPSHFPHSRPSDALKMSMQSIRRLDIIGTVLLLAATTLFLLALEENSIGHSWTNAIVVSPLVASLVLWCAFFGWSKYQASRNTVQEPVLPWRVLKNRFCLALFFNAFWTGCLLYSAVFTLPQMFQIVHKTSSITTGYWLLPLTLSVPVGSAVSATLMAKNHVPPFYLILIGSILQALGIGLMTWLPIGSEKFLDSGYGFETICGFGIGVSTAVSILTAMLVFEKEDLSVGMGWFGQFRSLGGCVGVSVCINIMNKYITSQLASELSLEQMAAVKLSASAVNSFPKAIQIMVRGAYAGGFLWQSYAMMAFGSVAILTVLLMVEKNLRKQM</sequence>
<feature type="transmembrane region" description="Helical" evidence="5">
    <location>
        <begin position="270"/>
        <end position="289"/>
    </location>
</feature>
<dbReference type="Proteomes" id="UP000756921">
    <property type="component" value="Unassembled WGS sequence"/>
</dbReference>
<evidence type="ECO:0000313" key="8">
    <source>
        <dbReference type="Proteomes" id="UP000756921"/>
    </source>
</evidence>
<comment type="subcellular location">
    <subcellularLocation>
        <location evidence="1">Membrane</location>
        <topology evidence="1">Multi-pass membrane protein</topology>
    </subcellularLocation>
</comment>
<dbReference type="SUPFAM" id="SSF103473">
    <property type="entry name" value="MFS general substrate transporter"/>
    <property type="match status" value="1"/>
</dbReference>